<evidence type="ECO:0000313" key="3">
    <source>
        <dbReference type="EMBL" id="KAL3523117.1"/>
    </source>
</evidence>
<sequence>MLITRGDSDFTQSFKAEMKQVFEMTNLGLMQYFLGMEVKQSRNGIFIYQRKYATDILKKIHVEYCKPVTTPIPTSKKLSKDPDAKKTGEGSFRSLVGSLLYLTATRPNNIFIMSVLSNYMHSPSENIFQLEKEYSST</sequence>
<dbReference type="EMBL" id="JBJUIK010000007">
    <property type="protein sequence ID" value="KAL3523117.1"/>
    <property type="molecule type" value="Genomic_DNA"/>
</dbReference>
<dbReference type="EMBL" id="JBJUIK010000007">
    <property type="protein sequence ID" value="KAL3523103.1"/>
    <property type="molecule type" value="Genomic_DNA"/>
</dbReference>
<evidence type="ECO:0000313" key="4">
    <source>
        <dbReference type="Proteomes" id="UP001630127"/>
    </source>
</evidence>
<evidence type="ECO:0000259" key="1">
    <source>
        <dbReference type="Pfam" id="PF07727"/>
    </source>
</evidence>
<dbReference type="PANTHER" id="PTHR11439">
    <property type="entry name" value="GAG-POL-RELATED RETROTRANSPOSON"/>
    <property type="match status" value="1"/>
</dbReference>
<dbReference type="AlphaFoldDB" id="A0ABD2ZVT4"/>
<gene>
    <name evidence="2" type="ORF">ACH5RR_015937</name>
    <name evidence="3" type="ORF">ACH5RR_015951</name>
</gene>
<dbReference type="Proteomes" id="UP001630127">
    <property type="component" value="Unassembled WGS sequence"/>
</dbReference>
<dbReference type="InterPro" id="IPR013103">
    <property type="entry name" value="RVT_2"/>
</dbReference>
<name>A0ABD2ZVT4_9GENT</name>
<evidence type="ECO:0000313" key="2">
    <source>
        <dbReference type="EMBL" id="KAL3523103.1"/>
    </source>
</evidence>
<accession>A0ABD2ZVT4</accession>
<reference evidence="2 4" key="1">
    <citation type="submission" date="2024-11" db="EMBL/GenBank/DDBJ databases">
        <title>A near-complete genome assembly of Cinchona calisaya.</title>
        <authorList>
            <person name="Lian D.C."/>
            <person name="Zhao X.W."/>
            <person name="Wei L."/>
        </authorList>
    </citation>
    <scope>NUCLEOTIDE SEQUENCE [LARGE SCALE GENOMIC DNA]</scope>
    <source>
        <tissue evidence="2">Nenye</tissue>
    </source>
</reference>
<dbReference type="Pfam" id="PF07727">
    <property type="entry name" value="RVT_2"/>
    <property type="match status" value="1"/>
</dbReference>
<feature type="domain" description="Reverse transcriptase Ty1/copia-type" evidence="1">
    <location>
        <begin position="1"/>
        <end position="72"/>
    </location>
</feature>
<comment type="caution">
    <text evidence="2">The sequence shown here is derived from an EMBL/GenBank/DDBJ whole genome shotgun (WGS) entry which is preliminary data.</text>
</comment>
<proteinExistence type="predicted"/>
<keyword evidence="4" id="KW-1185">Reference proteome</keyword>
<organism evidence="2 4">
    <name type="scientific">Cinchona calisaya</name>
    <dbReference type="NCBI Taxonomy" id="153742"/>
    <lineage>
        <taxon>Eukaryota</taxon>
        <taxon>Viridiplantae</taxon>
        <taxon>Streptophyta</taxon>
        <taxon>Embryophyta</taxon>
        <taxon>Tracheophyta</taxon>
        <taxon>Spermatophyta</taxon>
        <taxon>Magnoliopsida</taxon>
        <taxon>eudicotyledons</taxon>
        <taxon>Gunneridae</taxon>
        <taxon>Pentapetalae</taxon>
        <taxon>asterids</taxon>
        <taxon>lamiids</taxon>
        <taxon>Gentianales</taxon>
        <taxon>Rubiaceae</taxon>
        <taxon>Cinchonoideae</taxon>
        <taxon>Cinchoneae</taxon>
        <taxon>Cinchona</taxon>
    </lineage>
</organism>
<protein>
    <recommendedName>
        <fullName evidence="1">Reverse transcriptase Ty1/copia-type domain-containing protein</fullName>
    </recommendedName>
</protein>
<dbReference type="PANTHER" id="PTHR11439:SF502">
    <property type="entry name" value="SECRETED RXLR EFFECTOR PROTEIN 161-LIKE"/>
    <property type="match status" value="1"/>
</dbReference>